<comment type="caution">
    <text evidence="1">The sequence shown here is derived from an EMBL/GenBank/DDBJ whole genome shotgun (WGS) entry which is preliminary data.</text>
</comment>
<dbReference type="RefSeq" id="WP_241042254.1">
    <property type="nucleotide sequence ID" value="NZ_BAAAJF010000038.1"/>
</dbReference>
<proteinExistence type="predicted"/>
<evidence type="ECO:0000313" key="1">
    <source>
        <dbReference type="EMBL" id="MCH6171450.1"/>
    </source>
</evidence>
<gene>
    <name evidence="1" type="ORF">MMF94_37645</name>
</gene>
<evidence type="ECO:0008006" key="3">
    <source>
        <dbReference type="Google" id="ProtNLM"/>
    </source>
</evidence>
<name>A0ABS9TSB9_9PSEU</name>
<accession>A0ABS9TSB9</accession>
<dbReference type="Gene3D" id="2.160.20.10">
    <property type="entry name" value="Single-stranded right-handed beta-helix, Pectin lyase-like"/>
    <property type="match status" value="1"/>
</dbReference>
<dbReference type="InterPro" id="IPR012334">
    <property type="entry name" value="Pectin_lyas_fold"/>
</dbReference>
<organism evidence="1 2">
    <name type="scientific">Pseudonocardia alaniniphila</name>
    <dbReference type="NCBI Taxonomy" id="75291"/>
    <lineage>
        <taxon>Bacteria</taxon>
        <taxon>Bacillati</taxon>
        <taxon>Actinomycetota</taxon>
        <taxon>Actinomycetes</taxon>
        <taxon>Pseudonocardiales</taxon>
        <taxon>Pseudonocardiaceae</taxon>
        <taxon>Pseudonocardia</taxon>
    </lineage>
</organism>
<evidence type="ECO:0000313" key="2">
    <source>
        <dbReference type="Proteomes" id="UP001299970"/>
    </source>
</evidence>
<sequence length="304" mass="30688">MQGLGGQGRVLVRAGLALAACVLAVSAVIVATEGGTFPGGPGPSVTLAPTAAVGCDAAGPYNPPERGSVGLPAGIGELCSGGSITLSVAGAVLDGWDVRGGIVVDAPDVVVRRSRVTGDGATPYGIVTTAAGSVRIEDVTLTGDFPEAAIGGDRWSGERIEIVGVTHDGARLGEGARLRNSNVHDFAPTPGGDAHALVLRGTGSNVLVEDNRIELGDGPGRASAVLLAPDKAGRRADGPVVIRGNVLGGGRYTVQQDSPSAVMTDVVITGNRFRRGAGDIPLRVSRRAVLEDNMYLDGGPLPQR</sequence>
<reference evidence="1 2" key="1">
    <citation type="submission" date="2022-03" db="EMBL/GenBank/DDBJ databases">
        <title>Pseudonocardia alaer sp. nov., a novel actinomycete isolated from reed forest soil.</title>
        <authorList>
            <person name="Wang L."/>
        </authorList>
    </citation>
    <scope>NUCLEOTIDE SEQUENCE [LARGE SCALE GENOMIC DNA]</scope>
    <source>
        <strain evidence="1 2">Y-16303</strain>
    </source>
</reference>
<dbReference type="SUPFAM" id="SSF51126">
    <property type="entry name" value="Pectin lyase-like"/>
    <property type="match status" value="1"/>
</dbReference>
<protein>
    <recommendedName>
        <fullName evidence="3">Parallel beta helix pectate lyase-like protein</fullName>
    </recommendedName>
</protein>
<dbReference type="Proteomes" id="UP001299970">
    <property type="component" value="Unassembled WGS sequence"/>
</dbReference>
<keyword evidence="2" id="KW-1185">Reference proteome</keyword>
<dbReference type="InterPro" id="IPR011050">
    <property type="entry name" value="Pectin_lyase_fold/virulence"/>
</dbReference>
<dbReference type="EMBL" id="JAKXMK010000043">
    <property type="protein sequence ID" value="MCH6171450.1"/>
    <property type="molecule type" value="Genomic_DNA"/>
</dbReference>